<evidence type="ECO:0000256" key="6">
    <source>
        <dbReference type="ARBA" id="ARBA00022679"/>
    </source>
</evidence>
<dbReference type="GO" id="GO:0016036">
    <property type="term" value="P:cellular response to phosphate starvation"/>
    <property type="evidence" value="ECO:0007669"/>
    <property type="project" value="TreeGrafter"/>
</dbReference>
<organism evidence="14 15">
    <name type="scientific">Candidatus Blautia merdavium</name>
    <dbReference type="NCBI Taxonomy" id="2838494"/>
    <lineage>
        <taxon>Bacteria</taxon>
        <taxon>Bacillati</taxon>
        <taxon>Bacillota</taxon>
        <taxon>Clostridia</taxon>
        <taxon>Lachnospirales</taxon>
        <taxon>Lachnospiraceae</taxon>
        <taxon>Blautia</taxon>
    </lineage>
</organism>
<dbReference type="Proteomes" id="UP000823886">
    <property type="component" value="Unassembled WGS sequence"/>
</dbReference>
<dbReference type="Gene3D" id="3.30.565.10">
    <property type="entry name" value="Histidine kinase-like ATPase, C-terminal domain"/>
    <property type="match status" value="1"/>
</dbReference>
<comment type="catalytic activity">
    <reaction evidence="1">
        <text>ATP + protein L-histidine = ADP + protein N-phospho-L-histidine.</text>
        <dbReference type="EC" id="2.7.13.3"/>
    </reaction>
</comment>
<evidence type="ECO:0000259" key="13">
    <source>
        <dbReference type="PROSITE" id="PS50109"/>
    </source>
</evidence>
<dbReference type="Pfam" id="PF02518">
    <property type="entry name" value="HATPase_c"/>
    <property type="match status" value="1"/>
</dbReference>
<dbReference type="InterPro" id="IPR005467">
    <property type="entry name" value="His_kinase_dom"/>
</dbReference>
<proteinExistence type="predicted"/>
<dbReference type="GO" id="GO:0000155">
    <property type="term" value="F:phosphorelay sensor kinase activity"/>
    <property type="evidence" value="ECO:0007669"/>
    <property type="project" value="InterPro"/>
</dbReference>
<evidence type="ECO:0000256" key="1">
    <source>
        <dbReference type="ARBA" id="ARBA00000085"/>
    </source>
</evidence>
<feature type="non-terminal residue" evidence="14">
    <location>
        <position position="1"/>
    </location>
</feature>
<comment type="caution">
    <text evidence="14">The sequence shown here is derived from an EMBL/GenBank/DDBJ whole genome shotgun (WGS) entry which is preliminary data.</text>
</comment>
<reference evidence="14" key="1">
    <citation type="journal article" date="2021" name="PeerJ">
        <title>Extensive microbial diversity within the chicken gut microbiome revealed by metagenomics and culture.</title>
        <authorList>
            <person name="Gilroy R."/>
            <person name="Ravi A."/>
            <person name="Getino M."/>
            <person name="Pursley I."/>
            <person name="Horton D.L."/>
            <person name="Alikhan N.F."/>
            <person name="Baker D."/>
            <person name="Gharbi K."/>
            <person name="Hall N."/>
            <person name="Watson M."/>
            <person name="Adriaenssens E.M."/>
            <person name="Foster-Nyarko E."/>
            <person name="Jarju S."/>
            <person name="Secka A."/>
            <person name="Antonio M."/>
            <person name="Oren A."/>
            <person name="Chaudhuri R.R."/>
            <person name="La Ragione R."/>
            <person name="Hildebrand F."/>
            <person name="Pallen M.J."/>
        </authorList>
    </citation>
    <scope>NUCLEOTIDE SEQUENCE</scope>
    <source>
        <strain evidence="14">ChiBcec2-3848</strain>
    </source>
</reference>
<keyword evidence="5" id="KW-0597">Phosphoprotein</keyword>
<evidence type="ECO:0000256" key="10">
    <source>
        <dbReference type="ARBA" id="ARBA00023012"/>
    </source>
</evidence>
<evidence type="ECO:0000256" key="3">
    <source>
        <dbReference type="ARBA" id="ARBA00012438"/>
    </source>
</evidence>
<evidence type="ECO:0000256" key="9">
    <source>
        <dbReference type="ARBA" id="ARBA00022989"/>
    </source>
</evidence>
<accession>A0A9D2TA67</accession>
<feature type="transmembrane region" description="Helical" evidence="12">
    <location>
        <begin position="6"/>
        <end position="25"/>
    </location>
</feature>
<keyword evidence="11 12" id="KW-0472">Membrane</keyword>
<reference evidence="14" key="2">
    <citation type="submission" date="2021-04" db="EMBL/GenBank/DDBJ databases">
        <authorList>
            <person name="Gilroy R."/>
        </authorList>
    </citation>
    <scope>NUCLEOTIDE SEQUENCE</scope>
    <source>
        <strain evidence="14">ChiBcec2-3848</strain>
    </source>
</reference>
<dbReference type="EMBL" id="DWVZ01000027">
    <property type="protein sequence ID" value="HJC62439.1"/>
    <property type="molecule type" value="Genomic_DNA"/>
</dbReference>
<dbReference type="PANTHER" id="PTHR45453:SF2">
    <property type="entry name" value="HISTIDINE KINASE"/>
    <property type="match status" value="1"/>
</dbReference>
<dbReference type="InterPro" id="IPR004358">
    <property type="entry name" value="Sig_transdc_His_kin-like_C"/>
</dbReference>
<sequence length="321" mass="37295">LGNQKTAIFLIGLVWILVAAGYLLADYFLRRNYFRELDQVLSELDQRYLIAEVMKPGHCLADRLYWEILRKSNKSVIEKIHQMEDSQKEYKEYVESWIHEVKTPITAAKLICENHKDEDTKRVLTELDEIENQVEKILYSARMEQVWKDYRIHPVPLRQTVLSAISAQKRHLRQSGISIDLDMEETLVSTDEKWVEFILKQVFSNSMKYKRQTNAVIRIYTRPGERQKSLVIEDNGWGISREDVGRIFQKGFTGKNGRREGSHATGMGLYLCRRLCDKLGIGISCESEAGAYTRMILTFPDSDHNKLSGSLPKKESCKNER</sequence>
<dbReference type="PROSITE" id="PS50109">
    <property type="entry name" value="HIS_KIN"/>
    <property type="match status" value="1"/>
</dbReference>
<keyword evidence="10" id="KW-0902">Two-component regulatory system</keyword>
<evidence type="ECO:0000256" key="11">
    <source>
        <dbReference type="ARBA" id="ARBA00023136"/>
    </source>
</evidence>
<evidence type="ECO:0000256" key="12">
    <source>
        <dbReference type="SAM" id="Phobius"/>
    </source>
</evidence>
<dbReference type="InterPro" id="IPR003661">
    <property type="entry name" value="HisK_dim/P_dom"/>
</dbReference>
<keyword evidence="9 12" id="KW-1133">Transmembrane helix</keyword>
<keyword evidence="7 12" id="KW-0812">Transmembrane</keyword>
<evidence type="ECO:0000256" key="5">
    <source>
        <dbReference type="ARBA" id="ARBA00022553"/>
    </source>
</evidence>
<dbReference type="SUPFAM" id="SSF47384">
    <property type="entry name" value="Homodimeric domain of signal transducing histidine kinase"/>
    <property type="match status" value="1"/>
</dbReference>
<dbReference type="GO" id="GO:0005886">
    <property type="term" value="C:plasma membrane"/>
    <property type="evidence" value="ECO:0007669"/>
    <property type="project" value="UniProtKB-SubCell"/>
</dbReference>
<keyword evidence="8 14" id="KW-0418">Kinase</keyword>
<dbReference type="SUPFAM" id="SSF55874">
    <property type="entry name" value="ATPase domain of HSP90 chaperone/DNA topoisomerase II/histidine kinase"/>
    <property type="match status" value="1"/>
</dbReference>
<evidence type="ECO:0000313" key="15">
    <source>
        <dbReference type="Proteomes" id="UP000823886"/>
    </source>
</evidence>
<name>A0A9D2TA67_9FIRM</name>
<dbReference type="EC" id="2.7.13.3" evidence="3"/>
<protein>
    <recommendedName>
        <fullName evidence="3">histidine kinase</fullName>
        <ecNumber evidence="3">2.7.13.3</ecNumber>
    </recommendedName>
</protein>
<evidence type="ECO:0000256" key="4">
    <source>
        <dbReference type="ARBA" id="ARBA00022475"/>
    </source>
</evidence>
<dbReference type="InterPro" id="IPR003594">
    <property type="entry name" value="HATPase_dom"/>
</dbReference>
<keyword evidence="6" id="KW-0808">Transferase</keyword>
<gene>
    <name evidence="14" type="ORF">H9753_02305</name>
</gene>
<dbReference type="InterPro" id="IPR050351">
    <property type="entry name" value="BphY/WalK/GraS-like"/>
</dbReference>
<dbReference type="SMART" id="SM00387">
    <property type="entry name" value="HATPase_c"/>
    <property type="match status" value="1"/>
</dbReference>
<evidence type="ECO:0000256" key="2">
    <source>
        <dbReference type="ARBA" id="ARBA00004651"/>
    </source>
</evidence>
<dbReference type="GO" id="GO:0004721">
    <property type="term" value="F:phosphoprotein phosphatase activity"/>
    <property type="evidence" value="ECO:0007669"/>
    <property type="project" value="TreeGrafter"/>
</dbReference>
<dbReference type="PRINTS" id="PR00344">
    <property type="entry name" value="BCTRLSENSOR"/>
</dbReference>
<comment type="subcellular location">
    <subcellularLocation>
        <location evidence="2">Cell membrane</location>
        <topology evidence="2">Multi-pass membrane protein</topology>
    </subcellularLocation>
</comment>
<dbReference type="PANTHER" id="PTHR45453">
    <property type="entry name" value="PHOSPHATE REGULON SENSOR PROTEIN PHOR"/>
    <property type="match status" value="1"/>
</dbReference>
<evidence type="ECO:0000256" key="8">
    <source>
        <dbReference type="ARBA" id="ARBA00022777"/>
    </source>
</evidence>
<evidence type="ECO:0000313" key="14">
    <source>
        <dbReference type="EMBL" id="HJC62439.1"/>
    </source>
</evidence>
<keyword evidence="4" id="KW-1003">Cell membrane</keyword>
<dbReference type="SMART" id="SM00388">
    <property type="entry name" value="HisKA"/>
    <property type="match status" value="1"/>
</dbReference>
<feature type="domain" description="Histidine kinase" evidence="13">
    <location>
        <begin position="96"/>
        <end position="303"/>
    </location>
</feature>
<dbReference type="AlphaFoldDB" id="A0A9D2TA67"/>
<dbReference type="InterPro" id="IPR036890">
    <property type="entry name" value="HATPase_C_sf"/>
</dbReference>
<dbReference type="InterPro" id="IPR036097">
    <property type="entry name" value="HisK_dim/P_sf"/>
</dbReference>
<evidence type="ECO:0000256" key="7">
    <source>
        <dbReference type="ARBA" id="ARBA00022692"/>
    </source>
</evidence>